<keyword evidence="11 13" id="KW-0443">Lipid metabolism</keyword>
<evidence type="ECO:0000256" key="9">
    <source>
        <dbReference type="ARBA" id="ARBA00022777"/>
    </source>
</evidence>
<accession>A0ABY5ZYL1</accession>
<gene>
    <name evidence="13 15" type="primary">lpxK</name>
    <name evidence="15" type="ORF">N4T19_02900</name>
</gene>
<dbReference type="HAMAP" id="MF_00409">
    <property type="entry name" value="LpxK"/>
    <property type="match status" value="1"/>
</dbReference>
<evidence type="ECO:0000256" key="7">
    <source>
        <dbReference type="ARBA" id="ARBA00022679"/>
    </source>
</evidence>
<evidence type="ECO:0000256" key="5">
    <source>
        <dbReference type="ARBA" id="ARBA00022516"/>
    </source>
</evidence>
<keyword evidence="8 13" id="KW-0547">Nucleotide-binding</keyword>
<name>A0ABY5ZYL1_9BURK</name>
<evidence type="ECO:0000256" key="6">
    <source>
        <dbReference type="ARBA" id="ARBA00022556"/>
    </source>
</evidence>
<dbReference type="InterPro" id="IPR027417">
    <property type="entry name" value="P-loop_NTPase"/>
</dbReference>
<evidence type="ECO:0000313" key="15">
    <source>
        <dbReference type="EMBL" id="UXC19092.1"/>
    </source>
</evidence>
<evidence type="ECO:0000256" key="3">
    <source>
        <dbReference type="ARBA" id="ARBA00012071"/>
    </source>
</evidence>
<evidence type="ECO:0000256" key="8">
    <source>
        <dbReference type="ARBA" id="ARBA00022741"/>
    </source>
</evidence>
<evidence type="ECO:0000256" key="14">
    <source>
        <dbReference type="SAM" id="MobiDB-lite"/>
    </source>
</evidence>
<protein>
    <recommendedName>
        <fullName evidence="4 13">Tetraacyldisaccharide 4'-kinase</fullName>
        <ecNumber evidence="3 13">2.7.1.130</ecNumber>
    </recommendedName>
    <alternativeName>
        <fullName evidence="12 13">Lipid A 4'-kinase</fullName>
    </alternativeName>
</protein>
<comment type="function">
    <text evidence="1 13">Transfers the gamma-phosphate of ATP to the 4'-position of a tetraacyldisaccharide 1-phosphate intermediate (termed DS-1-P) to form tetraacyldisaccharide 1,4'-bis-phosphate (lipid IVA).</text>
</comment>
<evidence type="ECO:0000256" key="10">
    <source>
        <dbReference type="ARBA" id="ARBA00022840"/>
    </source>
</evidence>
<comment type="pathway">
    <text evidence="2 13">Glycolipid biosynthesis; lipid IV(A) biosynthesis; lipid IV(A) from (3R)-3-hydroxytetradecanoyl-[acyl-carrier-protein] and UDP-N-acetyl-alpha-D-glucosamine: step 6/6.</text>
</comment>
<feature type="region of interest" description="Disordered" evidence="14">
    <location>
        <begin position="1"/>
        <end position="21"/>
    </location>
</feature>
<organism evidence="15 16">
    <name type="scientific">Comamonas squillarum</name>
    <dbReference type="NCBI Taxonomy" id="2977320"/>
    <lineage>
        <taxon>Bacteria</taxon>
        <taxon>Pseudomonadati</taxon>
        <taxon>Pseudomonadota</taxon>
        <taxon>Betaproteobacteria</taxon>
        <taxon>Burkholderiales</taxon>
        <taxon>Comamonadaceae</taxon>
        <taxon>Comamonas</taxon>
    </lineage>
</organism>
<evidence type="ECO:0000256" key="2">
    <source>
        <dbReference type="ARBA" id="ARBA00004870"/>
    </source>
</evidence>
<comment type="catalytic activity">
    <reaction evidence="13">
        <text>a lipid A disaccharide + ATP = a lipid IVA + ADP + H(+)</text>
        <dbReference type="Rhea" id="RHEA:67840"/>
        <dbReference type="ChEBI" id="CHEBI:15378"/>
        <dbReference type="ChEBI" id="CHEBI:30616"/>
        <dbReference type="ChEBI" id="CHEBI:176343"/>
        <dbReference type="ChEBI" id="CHEBI:176425"/>
        <dbReference type="ChEBI" id="CHEBI:456216"/>
        <dbReference type="EC" id="2.7.1.130"/>
    </reaction>
</comment>
<dbReference type="InterPro" id="IPR003758">
    <property type="entry name" value="LpxK"/>
</dbReference>
<dbReference type="NCBIfam" id="TIGR00682">
    <property type="entry name" value="lpxK"/>
    <property type="match status" value="1"/>
</dbReference>
<dbReference type="EMBL" id="CP104377">
    <property type="protein sequence ID" value="UXC19092.1"/>
    <property type="molecule type" value="Genomic_DNA"/>
</dbReference>
<dbReference type="CDD" id="cd01983">
    <property type="entry name" value="SIMIBI"/>
    <property type="match status" value="1"/>
</dbReference>
<keyword evidence="7 13" id="KW-0808">Transferase</keyword>
<keyword evidence="6 13" id="KW-0441">Lipid A biosynthesis</keyword>
<keyword evidence="10 13" id="KW-0067">ATP-binding</keyword>
<reference evidence="15" key="1">
    <citation type="submission" date="2022-09" db="EMBL/GenBank/DDBJ databases">
        <title>Bacterial diversity in gut of crayfish and pufferfish.</title>
        <authorList>
            <person name="Huang Y."/>
        </authorList>
    </citation>
    <scope>NUCLEOTIDE SEQUENCE</scope>
    <source>
        <strain evidence="15">PR12</strain>
    </source>
</reference>
<dbReference type="Pfam" id="PF02606">
    <property type="entry name" value="LpxK"/>
    <property type="match status" value="1"/>
</dbReference>
<comment type="similarity">
    <text evidence="13">Belongs to the LpxK family.</text>
</comment>
<feature type="binding site" evidence="13">
    <location>
        <begin position="78"/>
        <end position="85"/>
    </location>
    <ligand>
        <name>ATP</name>
        <dbReference type="ChEBI" id="CHEBI:30616"/>
    </ligand>
</feature>
<sequence length="375" mass="39454">MTVPPPPPSTPAAPPSATRPRSARITDAWQRKGLLAIALLPLSWCYAALGALRRALYRTGLCKAYRAPVPVVVVGNVIAGGAGKTPVTLHLVQALQAQGWRPAVISRGYGRDNSKNPNAIAVTPGSDPRLVGDEPLLIAQRSGVPVYVAALRATAAQAALQAHPDVDVLVCDDGLQHLALARDVEIAVFNAQGIGNGWQLPAGPLREPWPRRLDIALYAGPAPQQLAATGAAAWPLQRSLACYAVGQDGRHHALADLRGRPVHALAAIAYPQEFFAMLQAQGLQLARSDALPDHAPLDDPAWLASLGIAATSAPTIGAPDAPVLLCTEKDAHKLWRIAPHALAVPLEVAIDPAFGQHADALLRQHQPASPPVKKD</sequence>
<keyword evidence="16" id="KW-1185">Reference proteome</keyword>
<evidence type="ECO:0000256" key="1">
    <source>
        <dbReference type="ARBA" id="ARBA00002274"/>
    </source>
</evidence>
<dbReference type="SUPFAM" id="SSF52540">
    <property type="entry name" value="P-loop containing nucleoside triphosphate hydrolases"/>
    <property type="match status" value="1"/>
</dbReference>
<evidence type="ECO:0000256" key="13">
    <source>
        <dbReference type="HAMAP-Rule" id="MF_00409"/>
    </source>
</evidence>
<dbReference type="PANTHER" id="PTHR42724">
    <property type="entry name" value="TETRAACYLDISACCHARIDE 4'-KINASE"/>
    <property type="match status" value="1"/>
</dbReference>
<dbReference type="PANTHER" id="PTHR42724:SF1">
    <property type="entry name" value="TETRAACYLDISACCHARIDE 4'-KINASE, MITOCHONDRIAL-RELATED"/>
    <property type="match status" value="1"/>
</dbReference>
<evidence type="ECO:0000256" key="11">
    <source>
        <dbReference type="ARBA" id="ARBA00023098"/>
    </source>
</evidence>
<evidence type="ECO:0000313" key="16">
    <source>
        <dbReference type="Proteomes" id="UP001058290"/>
    </source>
</evidence>
<evidence type="ECO:0000256" key="4">
    <source>
        <dbReference type="ARBA" id="ARBA00016436"/>
    </source>
</evidence>
<feature type="compositionally biased region" description="Pro residues" evidence="14">
    <location>
        <begin position="1"/>
        <end position="14"/>
    </location>
</feature>
<keyword evidence="9 13" id="KW-0418">Kinase</keyword>
<dbReference type="Proteomes" id="UP001058290">
    <property type="component" value="Chromosome"/>
</dbReference>
<proteinExistence type="inferred from homology"/>
<evidence type="ECO:0000256" key="12">
    <source>
        <dbReference type="ARBA" id="ARBA00029757"/>
    </source>
</evidence>
<keyword evidence="5 13" id="KW-0444">Lipid biosynthesis</keyword>
<dbReference type="EC" id="2.7.1.130" evidence="3 13"/>
<dbReference type="RefSeq" id="WP_182340822.1">
    <property type="nucleotide sequence ID" value="NZ_CP104377.1"/>
</dbReference>
<dbReference type="GO" id="GO:0009029">
    <property type="term" value="F:lipid-A 4'-kinase activity"/>
    <property type="evidence" value="ECO:0007669"/>
    <property type="project" value="UniProtKB-EC"/>
</dbReference>